<organism evidence="2 3">
    <name type="scientific">Nocardioides aromaticivorans</name>
    <dbReference type="NCBI Taxonomy" id="200618"/>
    <lineage>
        <taxon>Bacteria</taxon>
        <taxon>Bacillati</taxon>
        <taxon>Actinomycetota</taxon>
        <taxon>Actinomycetes</taxon>
        <taxon>Propionibacteriales</taxon>
        <taxon>Nocardioidaceae</taxon>
        <taxon>Nocardioides</taxon>
    </lineage>
</organism>
<accession>A0ABX7PNG1</accession>
<name>A0ABX7PNG1_9ACTN</name>
<feature type="region of interest" description="Disordered" evidence="1">
    <location>
        <begin position="1"/>
        <end position="43"/>
    </location>
</feature>
<gene>
    <name evidence="2" type="ORF">CFH99_16700</name>
</gene>
<evidence type="ECO:0000313" key="2">
    <source>
        <dbReference type="EMBL" id="QSR27262.1"/>
    </source>
</evidence>
<dbReference type="Proteomes" id="UP000662818">
    <property type="component" value="Chromosome"/>
</dbReference>
<protein>
    <submittedName>
        <fullName evidence="2">Uncharacterized protein</fullName>
    </submittedName>
</protein>
<evidence type="ECO:0000313" key="3">
    <source>
        <dbReference type="Proteomes" id="UP000662818"/>
    </source>
</evidence>
<sequence>MTSTTTKIRTAPAKPVAKARTAKAAPTPKESPAKSVKPAKPEPTCLREALTMKQAVLVKERANKTIRSLPYLSPGSDARTEAEAVAALVAAGKTLPEIADERKVSLATARRFLTNLDLAKRVEAGEFDAMWKPGAKQITVHRVAPKPAR</sequence>
<reference evidence="2 3" key="1">
    <citation type="submission" date="2017-06" db="EMBL/GenBank/DDBJ databases">
        <title>Complete Genome Sequence of the Soil Carbazole-Degrading Bacterium Nocardioides aromaticivorans IC177.</title>
        <authorList>
            <person name="Vejarano F."/>
            <person name="Suzuki-Minakuchi C."/>
            <person name="Ohtsubo Y."/>
            <person name="Tsuda M."/>
            <person name="Okada K."/>
            <person name="Nojiri H."/>
        </authorList>
    </citation>
    <scope>NUCLEOTIDE SEQUENCE [LARGE SCALE GENOMIC DNA]</scope>
    <source>
        <strain evidence="2 3">IC177</strain>
    </source>
</reference>
<dbReference type="RefSeq" id="WP_207006297.1">
    <property type="nucleotide sequence ID" value="NZ_CP022295.1"/>
</dbReference>
<keyword evidence="3" id="KW-1185">Reference proteome</keyword>
<feature type="compositionally biased region" description="Low complexity" evidence="1">
    <location>
        <begin position="10"/>
        <end position="28"/>
    </location>
</feature>
<dbReference type="EMBL" id="CP022295">
    <property type="protein sequence ID" value="QSR27262.1"/>
    <property type="molecule type" value="Genomic_DNA"/>
</dbReference>
<proteinExistence type="predicted"/>
<evidence type="ECO:0000256" key="1">
    <source>
        <dbReference type="SAM" id="MobiDB-lite"/>
    </source>
</evidence>